<name>A0A645JIY1_9ZZZZ</name>
<comment type="caution">
    <text evidence="1">The sequence shown here is derived from an EMBL/GenBank/DDBJ whole genome shotgun (WGS) entry which is preliminary data.</text>
</comment>
<gene>
    <name evidence="1" type="ORF">SDC9_211325</name>
</gene>
<evidence type="ECO:0000313" key="1">
    <source>
        <dbReference type="EMBL" id="MPN63561.1"/>
    </source>
</evidence>
<reference evidence="1" key="1">
    <citation type="submission" date="2019-08" db="EMBL/GenBank/DDBJ databases">
        <authorList>
            <person name="Kucharzyk K."/>
            <person name="Murdoch R.W."/>
            <person name="Higgins S."/>
            <person name="Loffler F."/>
        </authorList>
    </citation>
    <scope>NUCLEOTIDE SEQUENCE</scope>
</reference>
<dbReference type="AlphaFoldDB" id="A0A645JIY1"/>
<accession>A0A645JIY1</accession>
<protein>
    <submittedName>
        <fullName evidence="1">Uncharacterized protein</fullName>
    </submittedName>
</protein>
<proteinExistence type="predicted"/>
<sequence length="133" mass="15162">MRSRGRIMWASPSASFRKKIIKQKKNSTGQTSRHCAQAARSSWSWPVICRFWGKSWWRPLKTASSTSIRRSSPLFAAWGITACTCMRPSSPTAQKSRARPCIWWTAERIPAPSSCRKRCPSFRGIPRRRCSSG</sequence>
<dbReference type="EMBL" id="VSSQ01143167">
    <property type="protein sequence ID" value="MPN63561.1"/>
    <property type="molecule type" value="Genomic_DNA"/>
</dbReference>
<organism evidence="1">
    <name type="scientific">bioreactor metagenome</name>
    <dbReference type="NCBI Taxonomy" id="1076179"/>
    <lineage>
        <taxon>unclassified sequences</taxon>
        <taxon>metagenomes</taxon>
        <taxon>ecological metagenomes</taxon>
    </lineage>
</organism>